<dbReference type="AlphaFoldDB" id="A0A9J6FXV3"/>
<keyword evidence="3" id="KW-1185">Reference proteome</keyword>
<name>A0A9J6FXV3_HAELO</name>
<evidence type="ECO:0000256" key="1">
    <source>
        <dbReference type="SAM" id="MobiDB-lite"/>
    </source>
</evidence>
<protein>
    <submittedName>
        <fullName evidence="2">Uncharacterized protein</fullName>
    </submittedName>
</protein>
<accession>A0A9J6FXV3</accession>
<feature type="region of interest" description="Disordered" evidence="1">
    <location>
        <begin position="1"/>
        <end position="71"/>
    </location>
</feature>
<sequence>MDYTIGFSMDARRGPAATQSTAIFKSDEPEEDGGVASTLPGRINDADSAAGPSGRKWGSESSQRSFGGTDGVRRSCYLCSYEGDHAGKPLYQAPCARAKLFVHRSCMQNRRNCNRGNASRRSCKALYPAQRSPKPIWKWFWEEE</sequence>
<dbReference type="Proteomes" id="UP000821853">
    <property type="component" value="Chromosome 2"/>
</dbReference>
<gene>
    <name evidence="2" type="ORF">HPB48_001026</name>
</gene>
<evidence type="ECO:0000313" key="2">
    <source>
        <dbReference type="EMBL" id="KAH9368074.1"/>
    </source>
</evidence>
<comment type="caution">
    <text evidence="2">The sequence shown here is derived from an EMBL/GenBank/DDBJ whole genome shotgun (WGS) entry which is preliminary data.</text>
</comment>
<dbReference type="EMBL" id="JABSTR010000004">
    <property type="protein sequence ID" value="KAH9368074.1"/>
    <property type="molecule type" value="Genomic_DNA"/>
</dbReference>
<dbReference type="VEuPathDB" id="VectorBase:HLOH_052169"/>
<proteinExistence type="predicted"/>
<evidence type="ECO:0000313" key="3">
    <source>
        <dbReference type="Proteomes" id="UP000821853"/>
    </source>
</evidence>
<organism evidence="2 3">
    <name type="scientific">Haemaphysalis longicornis</name>
    <name type="common">Bush tick</name>
    <dbReference type="NCBI Taxonomy" id="44386"/>
    <lineage>
        <taxon>Eukaryota</taxon>
        <taxon>Metazoa</taxon>
        <taxon>Ecdysozoa</taxon>
        <taxon>Arthropoda</taxon>
        <taxon>Chelicerata</taxon>
        <taxon>Arachnida</taxon>
        <taxon>Acari</taxon>
        <taxon>Parasitiformes</taxon>
        <taxon>Ixodida</taxon>
        <taxon>Ixodoidea</taxon>
        <taxon>Ixodidae</taxon>
        <taxon>Haemaphysalinae</taxon>
        <taxon>Haemaphysalis</taxon>
    </lineage>
</organism>
<reference evidence="2 3" key="1">
    <citation type="journal article" date="2020" name="Cell">
        <title>Large-Scale Comparative Analyses of Tick Genomes Elucidate Their Genetic Diversity and Vector Capacities.</title>
        <authorList>
            <consortium name="Tick Genome and Microbiome Consortium (TIGMIC)"/>
            <person name="Jia N."/>
            <person name="Wang J."/>
            <person name="Shi W."/>
            <person name="Du L."/>
            <person name="Sun Y."/>
            <person name="Zhan W."/>
            <person name="Jiang J.F."/>
            <person name="Wang Q."/>
            <person name="Zhang B."/>
            <person name="Ji P."/>
            <person name="Bell-Sakyi L."/>
            <person name="Cui X.M."/>
            <person name="Yuan T.T."/>
            <person name="Jiang B.G."/>
            <person name="Yang W.F."/>
            <person name="Lam T.T."/>
            <person name="Chang Q.C."/>
            <person name="Ding S.J."/>
            <person name="Wang X.J."/>
            <person name="Zhu J.G."/>
            <person name="Ruan X.D."/>
            <person name="Zhao L."/>
            <person name="Wei J.T."/>
            <person name="Ye R.Z."/>
            <person name="Que T.C."/>
            <person name="Du C.H."/>
            <person name="Zhou Y.H."/>
            <person name="Cheng J.X."/>
            <person name="Dai P.F."/>
            <person name="Guo W.B."/>
            <person name="Han X.H."/>
            <person name="Huang E.J."/>
            <person name="Li L.F."/>
            <person name="Wei W."/>
            <person name="Gao Y.C."/>
            <person name="Liu J.Z."/>
            <person name="Shao H.Z."/>
            <person name="Wang X."/>
            <person name="Wang C.C."/>
            <person name="Yang T.C."/>
            <person name="Huo Q.B."/>
            <person name="Li W."/>
            <person name="Chen H.Y."/>
            <person name="Chen S.E."/>
            <person name="Zhou L.G."/>
            <person name="Ni X.B."/>
            <person name="Tian J.H."/>
            <person name="Sheng Y."/>
            <person name="Liu T."/>
            <person name="Pan Y.S."/>
            <person name="Xia L.Y."/>
            <person name="Li J."/>
            <person name="Zhao F."/>
            <person name="Cao W.C."/>
        </authorList>
    </citation>
    <scope>NUCLEOTIDE SEQUENCE [LARGE SCALE GENOMIC DNA]</scope>
    <source>
        <strain evidence="2">HaeL-2018</strain>
    </source>
</reference>